<gene>
    <name evidence="2" type="ORF">ACFSRY_10220</name>
</gene>
<reference evidence="3" key="1">
    <citation type="journal article" date="2019" name="Int. J. Syst. Evol. Microbiol.">
        <title>The Global Catalogue of Microorganisms (GCM) 10K type strain sequencing project: providing services to taxonomists for standard genome sequencing and annotation.</title>
        <authorList>
            <consortium name="The Broad Institute Genomics Platform"/>
            <consortium name="The Broad Institute Genome Sequencing Center for Infectious Disease"/>
            <person name="Wu L."/>
            <person name="Ma J."/>
        </authorList>
    </citation>
    <scope>NUCLEOTIDE SEQUENCE [LARGE SCALE GENOMIC DNA]</scope>
    <source>
        <strain evidence="3">KCTC 42498</strain>
    </source>
</reference>
<dbReference type="GO" id="GO:0016746">
    <property type="term" value="F:acyltransferase activity"/>
    <property type="evidence" value="ECO:0007669"/>
    <property type="project" value="UniProtKB-KW"/>
</dbReference>
<dbReference type="EC" id="2.3.-.-" evidence="2"/>
<organism evidence="2 3">
    <name type="scientific">Pontibacter locisalis</name>
    <dbReference type="NCBI Taxonomy" id="1719035"/>
    <lineage>
        <taxon>Bacteria</taxon>
        <taxon>Pseudomonadati</taxon>
        <taxon>Bacteroidota</taxon>
        <taxon>Cytophagia</taxon>
        <taxon>Cytophagales</taxon>
        <taxon>Hymenobacteraceae</taxon>
        <taxon>Pontibacter</taxon>
    </lineage>
</organism>
<dbReference type="SUPFAM" id="SSF55729">
    <property type="entry name" value="Acyl-CoA N-acyltransferases (Nat)"/>
    <property type="match status" value="1"/>
</dbReference>
<dbReference type="PANTHER" id="PTHR43415:SF3">
    <property type="entry name" value="GNAT-FAMILY ACETYLTRANSFERASE"/>
    <property type="match status" value="1"/>
</dbReference>
<evidence type="ECO:0000313" key="2">
    <source>
        <dbReference type="EMBL" id="MFD2514241.1"/>
    </source>
</evidence>
<keyword evidence="2" id="KW-0012">Acyltransferase</keyword>
<sequence>MDIYLRALEITDYKVTSSWRNDPEVTDMLAGNVYPTSPDREKNWIEEVIMNDRVNIRLGVVLKESNKLIGMVNLVNIEWINRNAEFSILIGDKLEWGKGYGKQATAEMLKFGFWERNLERIYLLVDVEHQNAISIYEKLGFKKEGLLRRHHFRKGKYRDVFIYSILKEEYV</sequence>
<accession>A0ABW5IKS0</accession>
<proteinExistence type="predicted"/>
<dbReference type="Proteomes" id="UP001597544">
    <property type="component" value="Unassembled WGS sequence"/>
</dbReference>
<dbReference type="EMBL" id="JBHULU010000014">
    <property type="protein sequence ID" value="MFD2514241.1"/>
    <property type="molecule type" value="Genomic_DNA"/>
</dbReference>
<dbReference type="InterPro" id="IPR016181">
    <property type="entry name" value="Acyl_CoA_acyltransferase"/>
</dbReference>
<keyword evidence="3" id="KW-1185">Reference proteome</keyword>
<dbReference type="InterPro" id="IPR000182">
    <property type="entry name" value="GNAT_dom"/>
</dbReference>
<dbReference type="Gene3D" id="3.40.630.30">
    <property type="match status" value="1"/>
</dbReference>
<name>A0ABW5IKS0_9BACT</name>
<dbReference type="PANTHER" id="PTHR43415">
    <property type="entry name" value="SPERMIDINE N(1)-ACETYLTRANSFERASE"/>
    <property type="match status" value="1"/>
</dbReference>
<evidence type="ECO:0000313" key="3">
    <source>
        <dbReference type="Proteomes" id="UP001597544"/>
    </source>
</evidence>
<feature type="domain" description="N-acetyltransferase" evidence="1">
    <location>
        <begin position="3"/>
        <end position="159"/>
    </location>
</feature>
<dbReference type="CDD" id="cd04301">
    <property type="entry name" value="NAT_SF"/>
    <property type="match status" value="1"/>
</dbReference>
<dbReference type="PROSITE" id="PS51186">
    <property type="entry name" value="GNAT"/>
    <property type="match status" value="1"/>
</dbReference>
<keyword evidence="2" id="KW-0808">Transferase</keyword>
<protein>
    <submittedName>
        <fullName evidence="2">GNAT family N-acetyltransferase</fullName>
        <ecNumber evidence="2">2.3.-.-</ecNumber>
    </submittedName>
</protein>
<dbReference type="RefSeq" id="WP_377506432.1">
    <property type="nucleotide sequence ID" value="NZ_JBHULU010000014.1"/>
</dbReference>
<evidence type="ECO:0000259" key="1">
    <source>
        <dbReference type="PROSITE" id="PS51186"/>
    </source>
</evidence>
<comment type="caution">
    <text evidence="2">The sequence shown here is derived from an EMBL/GenBank/DDBJ whole genome shotgun (WGS) entry which is preliminary data.</text>
</comment>
<dbReference type="Pfam" id="PF13302">
    <property type="entry name" value="Acetyltransf_3"/>
    <property type="match status" value="1"/>
</dbReference>